<evidence type="ECO:0000256" key="1">
    <source>
        <dbReference type="SAM" id="Phobius"/>
    </source>
</evidence>
<protein>
    <submittedName>
        <fullName evidence="2">Uncharacterized protein DUF2752</fullName>
    </submittedName>
</protein>
<proteinExistence type="predicted"/>
<dbReference type="InParanoid" id="A0A420XVG2"/>
<feature type="transmembrane region" description="Helical" evidence="1">
    <location>
        <begin position="84"/>
        <end position="104"/>
    </location>
</feature>
<evidence type="ECO:0000313" key="2">
    <source>
        <dbReference type="EMBL" id="RKS84251.1"/>
    </source>
</evidence>
<dbReference type="Proteomes" id="UP000281955">
    <property type="component" value="Unassembled WGS sequence"/>
</dbReference>
<gene>
    <name evidence="2" type="ORF">CLV35_0068</name>
</gene>
<dbReference type="AlphaFoldDB" id="A0A420XVG2"/>
<evidence type="ECO:0000313" key="3">
    <source>
        <dbReference type="Proteomes" id="UP000281955"/>
    </source>
</evidence>
<dbReference type="Pfam" id="PF10825">
    <property type="entry name" value="DUF2752"/>
    <property type="match status" value="1"/>
</dbReference>
<feature type="transmembrane region" description="Helical" evidence="1">
    <location>
        <begin position="20"/>
        <end position="37"/>
    </location>
</feature>
<organism evidence="2 3">
    <name type="scientific">Motilibacter peucedani</name>
    <dbReference type="NCBI Taxonomy" id="598650"/>
    <lineage>
        <taxon>Bacteria</taxon>
        <taxon>Bacillati</taxon>
        <taxon>Actinomycetota</taxon>
        <taxon>Actinomycetes</taxon>
        <taxon>Motilibacterales</taxon>
        <taxon>Motilibacteraceae</taxon>
        <taxon>Motilibacter</taxon>
    </lineage>
</organism>
<sequence length="146" mass="14413">MSATTAPPAPAEGWGVRLRAPLGAAGAALAGVLALVARDPHEQGSWGLCPLHAATGLDCPLCGGLRAVEDLATGSPGAAVASNALVVLLVLPAVAATWAAWLVRSAGGATRRPLVVPAVLRGRAALGLVVAFAVLRNLPALAALRA</sequence>
<comment type="caution">
    <text evidence="2">The sequence shown here is derived from an EMBL/GenBank/DDBJ whole genome shotgun (WGS) entry which is preliminary data.</text>
</comment>
<reference evidence="2 3" key="1">
    <citation type="submission" date="2018-10" db="EMBL/GenBank/DDBJ databases">
        <title>Genomic Encyclopedia of Archaeal and Bacterial Type Strains, Phase II (KMG-II): from individual species to whole genera.</title>
        <authorList>
            <person name="Goeker M."/>
        </authorList>
    </citation>
    <scope>NUCLEOTIDE SEQUENCE [LARGE SCALE GENOMIC DNA]</scope>
    <source>
        <strain evidence="2 3">RP-AC37</strain>
    </source>
</reference>
<keyword evidence="3" id="KW-1185">Reference proteome</keyword>
<keyword evidence="1" id="KW-0812">Transmembrane</keyword>
<dbReference type="RefSeq" id="WP_231121237.1">
    <property type="nucleotide sequence ID" value="NZ_RBWV01000001.1"/>
</dbReference>
<feature type="transmembrane region" description="Helical" evidence="1">
    <location>
        <begin position="124"/>
        <end position="144"/>
    </location>
</feature>
<name>A0A420XVG2_9ACTN</name>
<keyword evidence="1" id="KW-1133">Transmembrane helix</keyword>
<keyword evidence="1" id="KW-0472">Membrane</keyword>
<dbReference type="EMBL" id="RBWV01000001">
    <property type="protein sequence ID" value="RKS84251.1"/>
    <property type="molecule type" value="Genomic_DNA"/>
</dbReference>
<accession>A0A420XVG2</accession>
<dbReference type="InterPro" id="IPR021215">
    <property type="entry name" value="DUF2752"/>
</dbReference>